<comment type="caution">
    <text evidence="3">The sequence shown here is derived from an EMBL/GenBank/DDBJ whole genome shotgun (WGS) entry which is preliminary data.</text>
</comment>
<dbReference type="EMBL" id="SBLB01000001">
    <property type="protein sequence ID" value="RYC72079.1"/>
    <property type="molecule type" value="Genomic_DNA"/>
</dbReference>
<dbReference type="InterPro" id="IPR050445">
    <property type="entry name" value="Bact_polysacc_biosynth/exp"/>
</dbReference>
<reference evidence="3 4" key="1">
    <citation type="submission" date="2019-01" db="EMBL/GenBank/DDBJ databases">
        <title>Spirosoma flava sp. nov., a propanil-degrading bacterium isolated from herbicide-contaminated soil.</title>
        <authorList>
            <person name="Zhang L."/>
            <person name="Jiang J.-D."/>
        </authorList>
    </citation>
    <scope>NUCLEOTIDE SEQUENCE [LARGE SCALE GENOMIC DNA]</scope>
    <source>
        <strain evidence="3 4">TY50</strain>
    </source>
</reference>
<feature type="transmembrane region" description="Helical" evidence="2">
    <location>
        <begin position="15"/>
        <end position="33"/>
    </location>
</feature>
<feature type="transmembrane region" description="Helical" evidence="2">
    <location>
        <begin position="470"/>
        <end position="492"/>
    </location>
</feature>
<evidence type="ECO:0000313" key="3">
    <source>
        <dbReference type="EMBL" id="RYC72079.1"/>
    </source>
</evidence>
<feature type="region of interest" description="Disordered" evidence="1">
    <location>
        <begin position="716"/>
        <end position="737"/>
    </location>
</feature>
<dbReference type="PANTHER" id="PTHR32309">
    <property type="entry name" value="TYROSINE-PROTEIN KINASE"/>
    <property type="match status" value="1"/>
</dbReference>
<gene>
    <name evidence="3" type="ORF">EQG79_08165</name>
</gene>
<sequence length="737" mass="82316">MALTMATIVQVVKRWLLWLLLFPAVLTASVAYFTRDMPLEFTSTATVYTGIASGYSITSSESDRIDNTAVNNAFDNLMTTIKSRETLSDVGLHLLAHHLVLRQPRPDQLGANSFKALKALMTPSLKKAIVPGNEEATYERLQAMLKQPEGNTVKSLLYQSGTPYAVESILGRITSSRKGNSDMLDLSCKGTDPAICQQTLLYLIGSFKRRYTSFKTSETGSVVGYFEDQTQTALRNLKAAEDRLTKYSIDNKIINYGEQSKYTAAAKEGITTEYYQEKRNLETANAALGTLNQRITNLGSVLVTNKALNDKRAELDKAQTQLSNAMVYGYSKEAIDKLRATTNRVSDELKGMVARYYDSTHTLESVPQQELMGKYLDNTLENRGATVRLKTMQDRIKEFDQVYDVMAPQGSAIGRFQREISLAEREYFDALHSLNQARLRQKDLEMSGAMTVLDAPSLPMKPLPSSRRMLIIAAGLGGFVLILSIALGQVMLNKSIASPERVEPLTSIPLAAALPLRLPRLEKYDLDFAEHSMLEQLRSRILVDIQEAGLARHSYHLILIFSTRPQQGKTWVGSRISDLFAESGKRVAYLRVDELLNPATSQAKLIAYPQLTNLADVDRLAEFMESTPEQTLSDYDYIFLELPALLNTPMPVQLIGQCDMSVLVVSARTSWSQADQELTTLYRRAAYSPVVAVLNDVEPDRLETLMGPLAKRKRELARKKEKKVRDKAAEQAVVKRS</sequence>
<keyword evidence="2" id="KW-0472">Membrane</keyword>
<accession>A0A4Q2UYB7</accession>
<dbReference type="SUPFAM" id="SSF52540">
    <property type="entry name" value="P-loop containing nucleoside triphosphate hydrolases"/>
    <property type="match status" value="1"/>
</dbReference>
<keyword evidence="4" id="KW-1185">Reference proteome</keyword>
<protein>
    <recommendedName>
        <fullName evidence="5">Lipopolysaccharide biosynthesis protein</fullName>
    </recommendedName>
</protein>
<name>A0A4Q2UYB7_9BACT</name>
<dbReference type="Gene3D" id="3.40.50.300">
    <property type="entry name" value="P-loop containing nucleotide triphosphate hydrolases"/>
    <property type="match status" value="2"/>
</dbReference>
<dbReference type="RefSeq" id="WP_129601055.1">
    <property type="nucleotide sequence ID" value="NZ_SBLB01000001.1"/>
</dbReference>
<evidence type="ECO:0008006" key="5">
    <source>
        <dbReference type="Google" id="ProtNLM"/>
    </source>
</evidence>
<dbReference type="Proteomes" id="UP000290407">
    <property type="component" value="Unassembled WGS sequence"/>
</dbReference>
<evidence type="ECO:0000256" key="2">
    <source>
        <dbReference type="SAM" id="Phobius"/>
    </source>
</evidence>
<evidence type="ECO:0000313" key="4">
    <source>
        <dbReference type="Proteomes" id="UP000290407"/>
    </source>
</evidence>
<dbReference type="InterPro" id="IPR027417">
    <property type="entry name" value="P-loop_NTPase"/>
</dbReference>
<dbReference type="GO" id="GO:0004713">
    <property type="term" value="F:protein tyrosine kinase activity"/>
    <property type="evidence" value="ECO:0007669"/>
    <property type="project" value="TreeGrafter"/>
</dbReference>
<dbReference type="GO" id="GO:0005886">
    <property type="term" value="C:plasma membrane"/>
    <property type="evidence" value="ECO:0007669"/>
    <property type="project" value="TreeGrafter"/>
</dbReference>
<keyword evidence="2" id="KW-1133">Transmembrane helix</keyword>
<proteinExistence type="predicted"/>
<organism evidence="3 4">
    <name type="scientific">Spirosoma sordidisoli</name>
    <dbReference type="NCBI Taxonomy" id="2502893"/>
    <lineage>
        <taxon>Bacteria</taxon>
        <taxon>Pseudomonadati</taxon>
        <taxon>Bacteroidota</taxon>
        <taxon>Cytophagia</taxon>
        <taxon>Cytophagales</taxon>
        <taxon>Cytophagaceae</taxon>
        <taxon>Spirosoma</taxon>
    </lineage>
</organism>
<dbReference type="AlphaFoldDB" id="A0A4Q2UYB7"/>
<evidence type="ECO:0000256" key="1">
    <source>
        <dbReference type="SAM" id="MobiDB-lite"/>
    </source>
</evidence>
<keyword evidence="2" id="KW-0812">Transmembrane</keyword>
<dbReference type="PANTHER" id="PTHR32309:SF13">
    <property type="entry name" value="FERRIC ENTEROBACTIN TRANSPORT PROTEIN FEPE"/>
    <property type="match status" value="1"/>
</dbReference>